<proteinExistence type="predicted"/>
<protein>
    <submittedName>
        <fullName evidence="1">Uncharacterized protein</fullName>
    </submittedName>
</protein>
<evidence type="ECO:0000313" key="2">
    <source>
        <dbReference type="Proteomes" id="UP001151699"/>
    </source>
</evidence>
<accession>A0A9Q0MX29</accession>
<sequence length="76" mass="8769">MFMKEMVSSSDAKHSLRDHQFLTNSRPLRSLNAYFDEDVHTETGLAPLLELDPNIDDDLLNQCHSIIVSEMESKKY</sequence>
<name>A0A9Q0MX29_9DIPT</name>
<dbReference type="Proteomes" id="UP001151699">
    <property type="component" value="Chromosome X"/>
</dbReference>
<gene>
    <name evidence="1" type="ORF">Bhyg_12354</name>
</gene>
<feature type="non-terminal residue" evidence="1">
    <location>
        <position position="1"/>
    </location>
</feature>
<dbReference type="EMBL" id="WJQU01000003">
    <property type="protein sequence ID" value="KAJ6639607.1"/>
    <property type="molecule type" value="Genomic_DNA"/>
</dbReference>
<dbReference type="AlphaFoldDB" id="A0A9Q0MX29"/>
<organism evidence="1 2">
    <name type="scientific">Pseudolycoriella hygida</name>
    <dbReference type="NCBI Taxonomy" id="35572"/>
    <lineage>
        <taxon>Eukaryota</taxon>
        <taxon>Metazoa</taxon>
        <taxon>Ecdysozoa</taxon>
        <taxon>Arthropoda</taxon>
        <taxon>Hexapoda</taxon>
        <taxon>Insecta</taxon>
        <taxon>Pterygota</taxon>
        <taxon>Neoptera</taxon>
        <taxon>Endopterygota</taxon>
        <taxon>Diptera</taxon>
        <taxon>Nematocera</taxon>
        <taxon>Sciaroidea</taxon>
        <taxon>Sciaridae</taxon>
        <taxon>Pseudolycoriella</taxon>
    </lineage>
</organism>
<comment type="caution">
    <text evidence="1">The sequence shown here is derived from an EMBL/GenBank/DDBJ whole genome shotgun (WGS) entry which is preliminary data.</text>
</comment>
<evidence type="ECO:0000313" key="1">
    <source>
        <dbReference type="EMBL" id="KAJ6639607.1"/>
    </source>
</evidence>
<reference evidence="1" key="1">
    <citation type="submission" date="2022-07" db="EMBL/GenBank/DDBJ databases">
        <authorList>
            <person name="Trinca V."/>
            <person name="Uliana J.V.C."/>
            <person name="Torres T.T."/>
            <person name="Ward R.J."/>
            <person name="Monesi N."/>
        </authorList>
    </citation>
    <scope>NUCLEOTIDE SEQUENCE</scope>
    <source>
        <strain evidence="1">HSMRA1968</strain>
        <tissue evidence="1">Whole embryos</tissue>
    </source>
</reference>
<keyword evidence="2" id="KW-1185">Reference proteome</keyword>